<gene>
    <name evidence="1" type="ORF">K0M31_018624</name>
</gene>
<dbReference type="Proteomes" id="UP001177670">
    <property type="component" value="Unassembled WGS sequence"/>
</dbReference>
<keyword evidence="2" id="KW-1185">Reference proteome</keyword>
<comment type="caution">
    <text evidence="1">The sequence shown here is derived from an EMBL/GenBank/DDBJ whole genome shotgun (WGS) entry which is preliminary data.</text>
</comment>
<name>A0AA40KS35_9HYME</name>
<proteinExistence type="predicted"/>
<evidence type="ECO:0000313" key="2">
    <source>
        <dbReference type="Proteomes" id="UP001177670"/>
    </source>
</evidence>
<organism evidence="1 2">
    <name type="scientific">Melipona bicolor</name>
    <dbReference type="NCBI Taxonomy" id="60889"/>
    <lineage>
        <taxon>Eukaryota</taxon>
        <taxon>Metazoa</taxon>
        <taxon>Ecdysozoa</taxon>
        <taxon>Arthropoda</taxon>
        <taxon>Hexapoda</taxon>
        <taxon>Insecta</taxon>
        <taxon>Pterygota</taxon>
        <taxon>Neoptera</taxon>
        <taxon>Endopterygota</taxon>
        <taxon>Hymenoptera</taxon>
        <taxon>Apocrita</taxon>
        <taxon>Aculeata</taxon>
        <taxon>Apoidea</taxon>
        <taxon>Anthophila</taxon>
        <taxon>Apidae</taxon>
        <taxon>Melipona</taxon>
    </lineage>
</organism>
<sequence length="66" mass="7746">GATRYSVDPRKLKQSMIEMWKSNVPGKSRSRYEPSLKQIVANLFLVRRTLCVTPECSKQQNNTRRY</sequence>
<reference evidence="1" key="1">
    <citation type="submission" date="2021-10" db="EMBL/GenBank/DDBJ databases">
        <title>Melipona bicolor Genome sequencing and assembly.</title>
        <authorList>
            <person name="Araujo N.S."/>
            <person name="Arias M.C."/>
        </authorList>
    </citation>
    <scope>NUCLEOTIDE SEQUENCE</scope>
    <source>
        <strain evidence="1">USP_2M_L1-L4_2017</strain>
        <tissue evidence="1">Whole body</tissue>
    </source>
</reference>
<dbReference type="EMBL" id="JAHYIQ010000007">
    <property type="protein sequence ID" value="KAK1130492.1"/>
    <property type="molecule type" value="Genomic_DNA"/>
</dbReference>
<dbReference type="AlphaFoldDB" id="A0AA40KS35"/>
<evidence type="ECO:0000313" key="1">
    <source>
        <dbReference type="EMBL" id="KAK1130492.1"/>
    </source>
</evidence>
<feature type="non-terminal residue" evidence="1">
    <location>
        <position position="66"/>
    </location>
</feature>
<feature type="non-terminal residue" evidence="1">
    <location>
        <position position="1"/>
    </location>
</feature>
<protein>
    <submittedName>
        <fullName evidence="1">Uncharacterized protein</fullName>
    </submittedName>
</protein>
<accession>A0AA40KS35</accession>